<dbReference type="RefSeq" id="XP_002545901.1">
    <property type="nucleotide sequence ID" value="XM_002545855.1"/>
</dbReference>
<dbReference type="EMBL" id="GG692395">
    <property type="protein sequence ID" value="EER35943.1"/>
    <property type="molecule type" value="Genomic_DNA"/>
</dbReference>
<name>C5M3P3_CANTT</name>
<dbReference type="KEGG" id="ctp:CTRG_00682"/>
<accession>C5M3P3</accession>
<proteinExistence type="inferred from homology"/>
<dbReference type="InterPro" id="IPR013902">
    <property type="entry name" value="Mug135-like_C"/>
</dbReference>
<evidence type="ECO:0000313" key="3">
    <source>
        <dbReference type="EMBL" id="EER35943.1"/>
    </source>
</evidence>
<dbReference type="Proteomes" id="UP000002037">
    <property type="component" value="Unassembled WGS sequence"/>
</dbReference>
<dbReference type="Pfam" id="PF08593">
    <property type="entry name" value="Mug135_C"/>
    <property type="match status" value="1"/>
</dbReference>
<protein>
    <recommendedName>
        <fullName evidence="2">Mug135-like C-terminal domain-containing protein</fullName>
    </recommendedName>
</protein>
<dbReference type="OrthoDB" id="5297016at2759"/>
<dbReference type="HOGENOM" id="CLU_2158064_0_0_1"/>
<dbReference type="AlphaFoldDB" id="C5M3P3"/>
<dbReference type="VEuPathDB" id="FungiDB:CTRG_00682"/>
<evidence type="ECO:0000259" key="2">
    <source>
        <dbReference type="Pfam" id="PF08593"/>
    </source>
</evidence>
<organism evidence="3 4">
    <name type="scientific">Candida tropicalis (strain ATCC MYA-3404 / T1)</name>
    <name type="common">Yeast</name>
    <dbReference type="NCBI Taxonomy" id="294747"/>
    <lineage>
        <taxon>Eukaryota</taxon>
        <taxon>Fungi</taxon>
        <taxon>Dikarya</taxon>
        <taxon>Ascomycota</taxon>
        <taxon>Saccharomycotina</taxon>
        <taxon>Pichiomycetes</taxon>
        <taxon>Debaryomycetaceae</taxon>
        <taxon>Candida/Lodderomyces clade</taxon>
        <taxon>Candida</taxon>
    </lineage>
</organism>
<keyword evidence="4" id="KW-1185">Reference proteome</keyword>
<evidence type="ECO:0000256" key="1">
    <source>
        <dbReference type="ARBA" id="ARBA00005788"/>
    </source>
</evidence>
<feature type="domain" description="Mug135-like C-terminal" evidence="2">
    <location>
        <begin position="32"/>
        <end position="101"/>
    </location>
</feature>
<gene>
    <name evidence="3" type="ORF">CTRG_00682</name>
</gene>
<reference evidence="3 4" key="1">
    <citation type="journal article" date="2009" name="Nature">
        <title>Evolution of pathogenicity and sexual reproduction in eight Candida genomes.</title>
        <authorList>
            <person name="Butler G."/>
            <person name="Rasmussen M.D."/>
            <person name="Lin M.F."/>
            <person name="Santos M.A."/>
            <person name="Sakthikumar S."/>
            <person name="Munro C.A."/>
            <person name="Rheinbay E."/>
            <person name="Grabherr M."/>
            <person name="Forche A."/>
            <person name="Reedy J.L."/>
            <person name="Agrafioti I."/>
            <person name="Arnaud M.B."/>
            <person name="Bates S."/>
            <person name="Brown A.J."/>
            <person name="Brunke S."/>
            <person name="Costanzo M.C."/>
            <person name="Fitzpatrick D.A."/>
            <person name="de Groot P.W."/>
            <person name="Harris D."/>
            <person name="Hoyer L.L."/>
            <person name="Hube B."/>
            <person name="Klis F.M."/>
            <person name="Kodira C."/>
            <person name="Lennard N."/>
            <person name="Logue M.E."/>
            <person name="Martin R."/>
            <person name="Neiman A.M."/>
            <person name="Nikolaou E."/>
            <person name="Quail M.A."/>
            <person name="Quinn J."/>
            <person name="Santos M.C."/>
            <person name="Schmitzberger F.F."/>
            <person name="Sherlock G."/>
            <person name="Shah P."/>
            <person name="Silverstein K.A."/>
            <person name="Skrzypek M.S."/>
            <person name="Soll D."/>
            <person name="Staggs R."/>
            <person name="Stansfield I."/>
            <person name="Stumpf M.P."/>
            <person name="Sudbery P.E."/>
            <person name="Srikantha T."/>
            <person name="Zeng Q."/>
            <person name="Berman J."/>
            <person name="Berriman M."/>
            <person name="Heitman J."/>
            <person name="Gow N.A."/>
            <person name="Lorenz M.C."/>
            <person name="Birren B.W."/>
            <person name="Kellis M."/>
            <person name="Cuomo C.A."/>
        </authorList>
    </citation>
    <scope>NUCLEOTIDE SEQUENCE [LARGE SCALE GENOMIC DNA]</scope>
    <source>
        <strain evidence="4">ATCC MYA-3404 / T1</strain>
    </source>
</reference>
<comment type="similarity">
    <text evidence="1">Belongs to the UPF0612 family.</text>
</comment>
<evidence type="ECO:0000313" key="4">
    <source>
        <dbReference type="Proteomes" id="UP000002037"/>
    </source>
</evidence>
<sequence>MRILSHIRVYLPKHKHHIYDSTKEAHPSTTSSNSSSSGCTSIIFPDGVSAEEYGLPPITKLEDVDTLQRFEVIRYLNGYGIEYDSSIPEESLRKLLKDTIALDKQFSLKCI</sequence>
<dbReference type="GeneID" id="8298222"/>